<dbReference type="Proteomes" id="UP001549366">
    <property type="component" value="Unassembled WGS sequence"/>
</dbReference>
<proteinExistence type="predicted"/>
<gene>
    <name evidence="2" type="ORF">V5J35_002259</name>
</gene>
<evidence type="ECO:0000313" key="2">
    <source>
        <dbReference type="EMBL" id="MET4757067.1"/>
    </source>
</evidence>
<evidence type="ECO:0008006" key="4">
    <source>
        <dbReference type="Google" id="ProtNLM"/>
    </source>
</evidence>
<protein>
    <recommendedName>
        <fullName evidence="4">Polysaccharide pyruvyl transferase domain-containing protein</fullName>
    </recommendedName>
</protein>
<evidence type="ECO:0000256" key="1">
    <source>
        <dbReference type="SAM" id="Coils"/>
    </source>
</evidence>
<reference evidence="2 3" key="1">
    <citation type="submission" date="2024-06" db="EMBL/GenBank/DDBJ databases">
        <title>Genomic Encyclopedia of Type Strains, Phase V (KMG-V): Genome sequencing to study the core and pangenomes of soil and plant-associated prokaryotes.</title>
        <authorList>
            <person name="Whitman W."/>
        </authorList>
    </citation>
    <scope>NUCLEOTIDE SEQUENCE [LARGE SCALE GENOMIC DNA]</scope>
    <source>
        <strain evidence="2 3">NE40</strain>
    </source>
</reference>
<accession>A0ABV2SH44</accession>
<keyword evidence="3" id="KW-1185">Reference proteome</keyword>
<evidence type="ECO:0000313" key="3">
    <source>
        <dbReference type="Proteomes" id="UP001549366"/>
    </source>
</evidence>
<dbReference type="RefSeq" id="WP_354007246.1">
    <property type="nucleotide sequence ID" value="NZ_JBEWTA010000001.1"/>
</dbReference>
<feature type="coiled-coil region" evidence="1">
    <location>
        <begin position="213"/>
        <end position="240"/>
    </location>
</feature>
<comment type="caution">
    <text evidence="2">The sequence shown here is derived from an EMBL/GenBank/DDBJ whole genome shotgun (WGS) entry which is preliminary data.</text>
</comment>
<dbReference type="EMBL" id="JBEWTB010000002">
    <property type="protein sequence ID" value="MET4757067.1"/>
    <property type="molecule type" value="Genomic_DNA"/>
</dbReference>
<sequence length="246" mass="28092">MTIQTSLAHIRNTPNTGDFHCTPYDYFYFPEAKVYDLKDKIPKSHAVIYGGGAIEPRLRTDKIHHNVEANFKIAWGIGTSLSRRSTNPELVDDMDLVGRREWGRKGGIYVPCVSCMSELFDKHYEIDKDVIVYAHAVKPGVQEVLEYGYPTLNNRAPFEDVIKALASSELIITNSFHGAYWGTLLNRKVVCIPFSSKFHGYKHTPVITKGASWKQALKEARNYSEALEDARRQNKKFYERVMDLIS</sequence>
<organism evidence="2 3">
    <name type="scientific">Endozoicomonas lisbonensis</name>
    <dbReference type="NCBI Taxonomy" id="3120522"/>
    <lineage>
        <taxon>Bacteria</taxon>
        <taxon>Pseudomonadati</taxon>
        <taxon>Pseudomonadota</taxon>
        <taxon>Gammaproteobacteria</taxon>
        <taxon>Oceanospirillales</taxon>
        <taxon>Endozoicomonadaceae</taxon>
        <taxon>Endozoicomonas</taxon>
    </lineage>
</organism>
<name>A0ABV2SH44_9GAMM</name>
<keyword evidence="1" id="KW-0175">Coiled coil</keyword>